<dbReference type="Proteomes" id="UP001176961">
    <property type="component" value="Unassembled WGS sequence"/>
</dbReference>
<feature type="domain" description="NADP-dependent oxidoreductase" evidence="4">
    <location>
        <begin position="1"/>
        <end position="179"/>
    </location>
</feature>
<dbReference type="Pfam" id="PF00248">
    <property type="entry name" value="Aldo_ket_red"/>
    <property type="match status" value="1"/>
</dbReference>
<sequence length="265" mass="30582">TAYHYGNEAVIGKVLKEYFSSGKLKREDVFITTKLPYFAHAPEDVPKVVEMQLEALQVDYIDLYLIHGPVPFKREKDKFELAFENGMQVPDPIGHLDTWRAMEKLHDEGKLKALGLSNFNVKQVQNVYDHARIKPANLQIELHIYWPQTELIQLCKILNISITAYAPIGSPGRKGFNPKMNWPDGDPLTEPVVKELAKLTIPKTVKPQRVKENMDIFDFSLTDEEMKELFSVKTRVRLHTWEFAIGHPFYPFDDVQQTTPFCLKP</sequence>
<evidence type="ECO:0000256" key="1">
    <source>
        <dbReference type="PIRSR" id="PIRSR000097-1"/>
    </source>
</evidence>
<dbReference type="SUPFAM" id="SSF51430">
    <property type="entry name" value="NAD(P)-linked oxidoreductase"/>
    <property type="match status" value="1"/>
</dbReference>
<dbReference type="Gene3D" id="3.20.20.100">
    <property type="entry name" value="NADP-dependent oxidoreductase domain"/>
    <property type="match status" value="1"/>
</dbReference>
<protein>
    <recommendedName>
        <fullName evidence="4">NADP-dependent oxidoreductase domain-containing protein</fullName>
    </recommendedName>
</protein>
<organism evidence="5 6">
    <name type="scientific">Cylicocyclus nassatus</name>
    <name type="common">Nematode worm</name>
    <dbReference type="NCBI Taxonomy" id="53992"/>
    <lineage>
        <taxon>Eukaryota</taxon>
        <taxon>Metazoa</taxon>
        <taxon>Ecdysozoa</taxon>
        <taxon>Nematoda</taxon>
        <taxon>Chromadorea</taxon>
        <taxon>Rhabditida</taxon>
        <taxon>Rhabditina</taxon>
        <taxon>Rhabditomorpha</taxon>
        <taxon>Strongyloidea</taxon>
        <taxon>Strongylidae</taxon>
        <taxon>Cylicocyclus</taxon>
    </lineage>
</organism>
<dbReference type="PANTHER" id="PTHR11732">
    <property type="entry name" value="ALDO/KETO REDUCTASE"/>
    <property type="match status" value="1"/>
</dbReference>
<name>A0AA36DNL1_CYLNA</name>
<evidence type="ECO:0000256" key="2">
    <source>
        <dbReference type="PIRSR" id="PIRSR000097-2"/>
    </source>
</evidence>
<dbReference type="InterPro" id="IPR020471">
    <property type="entry name" value="AKR"/>
</dbReference>
<feature type="non-terminal residue" evidence="5">
    <location>
        <position position="265"/>
    </location>
</feature>
<feature type="active site" description="Proton donor" evidence="1">
    <location>
        <position position="5"/>
    </location>
</feature>
<dbReference type="InterPro" id="IPR023210">
    <property type="entry name" value="NADP_OxRdtase_dom"/>
</dbReference>
<feature type="site" description="Lowers pKa of active site Tyr" evidence="3">
    <location>
        <position position="34"/>
    </location>
</feature>
<evidence type="ECO:0000259" key="4">
    <source>
        <dbReference type="Pfam" id="PF00248"/>
    </source>
</evidence>
<accession>A0AA36DNL1</accession>
<gene>
    <name evidence="5" type="ORF">CYNAS_LOCUS1736</name>
</gene>
<dbReference type="EMBL" id="CATQJL010000001">
    <property type="protein sequence ID" value="CAJ0589753.1"/>
    <property type="molecule type" value="Genomic_DNA"/>
</dbReference>
<proteinExistence type="predicted"/>
<reference evidence="5" key="1">
    <citation type="submission" date="2023-07" db="EMBL/GenBank/DDBJ databases">
        <authorList>
            <consortium name="CYATHOMIX"/>
        </authorList>
    </citation>
    <scope>NUCLEOTIDE SEQUENCE</scope>
    <source>
        <strain evidence="5">N/A</strain>
    </source>
</reference>
<dbReference type="PRINTS" id="PR00069">
    <property type="entry name" value="ALDKETRDTASE"/>
</dbReference>
<evidence type="ECO:0000313" key="6">
    <source>
        <dbReference type="Proteomes" id="UP001176961"/>
    </source>
</evidence>
<dbReference type="AlphaFoldDB" id="A0AA36DNL1"/>
<evidence type="ECO:0000256" key="3">
    <source>
        <dbReference type="PIRSR" id="PIRSR000097-3"/>
    </source>
</evidence>
<evidence type="ECO:0000313" key="5">
    <source>
        <dbReference type="EMBL" id="CAJ0589753.1"/>
    </source>
</evidence>
<dbReference type="GO" id="GO:0016491">
    <property type="term" value="F:oxidoreductase activity"/>
    <property type="evidence" value="ECO:0007669"/>
    <property type="project" value="InterPro"/>
</dbReference>
<comment type="caution">
    <text evidence="5">The sequence shown here is derived from an EMBL/GenBank/DDBJ whole genome shotgun (WGS) entry which is preliminary data.</text>
</comment>
<feature type="binding site" evidence="2">
    <location>
        <position position="67"/>
    </location>
    <ligand>
        <name>substrate</name>
    </ligand>
</feature>
<dbReference type="PIRSF" id="PIRSF000097">
    <property type="entry name" value="AKR"/>
    <property type="match status" value="1"/>
</dbReference>
<dbReference type="InterPro" id="IPR036812">
    <property type="entry name" value="NAD(P)_OxRdtase_dom_sf"/>
</dbReference>
<keyword evidence="6" id="KW-1185">Reference proteome</keyword>